<keyword evidence="2" id="KW-1185">Reference proteome</keyword>
<evidence type="ECO:0000313" key="1">
    <source>
        <dbReference type="EMBL" id="KZP09010.1"/>
    </source>
</evidence>
<reference evidence="1 2" key="1">
    <citation type="journal article" date="2016" name="Mol. Biol. Evol.">
        <title>Comparative Genomics of Early-Diverging Mushroom-Forming Fungi Provides Insights into the Origins of Lignocellulose Decay Capabilities.</title>
        <authorList>
            <person name="Nagy L.G."/>
            <person name="Riley R."/>
            <person name="Tritt A."/>
            <person name="Adam C."/>
            <person name="Daum C."/>
            <person name="Floudas D."/>
            <person name="Sun H."/>
            <person name="Yadav J.S."/>
            <person name="Pangilinan J."/>
            <person name="Larsson K.H."/>
            <person name="Matsuura K."/>
            <person name="Barry K."/>
            <person name="Labutti K."/>
            <person name="Kuo R."/>
            <person name="Ohm R.A."/>
            <person name="Bhattacharya S.S."/>
            <person name="Shirouzu T."/>
            <person name="Yoshinaga Y."/>
            <person name="Martin F.M."/>
            <person name="Grigoriev I.V."/>
            <person name="Hibbett D.S."/>
        </authorList>
    </citation>
    <scope>NUCLEOTIDE SEQUENCE [LARGE SCALE GENOMIC DNA]</scope>
    <source>
        <strain evidence="1 2">CBS 109695</strain>
    </source>
</reference>
<sequence length="71" mass="7930">MQAVLENCPDEKPASKTEIHSIDVITAQELLQMQLQHPGFCRDYRRFVLVTGAKGLNIDTVSEHTKCDAST</sequence>
<protein>
    <submittedName>
        <fullName evidence="1">Uncharacterized protein</fullName>
    </submittedName>
</protein>
<gene>
    <name evidence="1" type="ORF">FIBSPDRAFT_873969</name>
</gene>
<dbReference type="AlphaFoldDB" id="A0A165XY09"/>
<accession>A0A165XY09</accession>
<name>A0A165XY09_9AGAM</name>
<dbReference type="EMBL" id="KV417709">
    <property type="protein sequence ID" value="KZP09010.1"/>
    <property type="molecule type" value="Genomic_DNA"/>
</dbReference>
<dbReference type="Proteomes" id="UP000076532">
    <property type="component" value="Unassembled WGS sequence"/>
</dbReference>
<proteinExistence type="predicted"/>
<organism evidence="1 2">
    <name type="scientific">Athelia psychrophila</name>
    <dbReference type="NCBI Taxonomy" id="1759441"/>
    <lineage>
        <taxon>Eukaryota</taxon>
        <taxon>Fungi</taxon>
        <taxon>Dikarya</taxon>
        <taxon>Basidiomycota</taxon>
        <taxon>Agaricomycotina</taxon>
        <taxon>Agaricomycetes</taxon>
        <taxon>Agaricomycetidae</taxon>
        <taxon>Atheliales</taxon>
        <taxon>Atheliaceae</taxon>
        <taxon>Athelia</taxon>
    </lineage>
</organism>
<dbReference type="OrthoDB" id="10675008at2759"/>
<evidence type="ECO:0000313" key="2">
    <source>
        <dbReference type="Proteomes" id="UP000076532"/>
    </source>
</evidence>